<proteinExistence type="predicted"/>
<name>A0A7L9WRR0_9RHOB</name>
<keyword evidence="2" id="KW-1185">Reference proteome</keyword>
<evidence type="ECO:0000313" key="2">
    <source>
        <dbReference type="Proteomes" id="UP000594118"/>
    </source>
</evidence>
<reference evidence="1 2" key="1">
    <citation type="submission" date="2019-10" db="EMBL/GenBank/DDBJ databases">
        <title>Pseudopuniceibacterium sp. HQ09 islated from Antarctica.</title>
        <authorList>
            <person name="Liao L."/>
            <person name="Su S."/>
            <person name="Chen B."/>
            <person name="Yu Y."/>
        </authorList>
    </citation>
    <scope>NUCLEOTIDE SEQUENCE [LARGE SCALE GENOMIC DNA]</scope>
    <source>
        <strain evidence="1 2">HQ09</strain>
    </source>
</reference>
<dbReference type="Gene3D" id="3.10.450.160">
    <property type="entry name" value="inner membrane protein cigr"/>
    <property type="match status" value="1"/>
</dbReference>
<dbReference type="KEGG" id="pshq:F3W81_02715"/>
<dbReference type="EMBL" id="CP045201">
    <property type="protein sequence ID" value="QOL83075.1"/>
    <property type="molecule type" value="Genomic_DNA"/>
</dbReference>
<gene>
    <name evidence="1" type="ORF">F3W81_02715</name>
</gene>
<protein>
    <submittedName>
        <fullName evidence="1">Excinuclease ABC subunit A</fullName>
    </submittedName>
</protein>
<dbReference type="AlphaFoldDB" id="A0A7L9WRR0"/>
<dbReference type="Proteomes" id="UP000594118">
    <property type="component" value="Chromosome"/>
</dbReference>
<organism evidence="1 2">
    <name type="scientific">Pseudooceanicola spongiae</name>
    <dbReference type="NCBI Taxonomy" id="2613965"/>
    <lineage>
        <taxon>Bacteria</taxon>
        <taxon>Pseudomonadati</taxon>
        <taxon>Pseudomonadota</taxon>
        <taxon>Alphaproteobacteria</taxon>
        <taxon>Rhodobacterales</taxon>
        <taxon>Paracoccaceae</taxon>
        <taxon>Pseudooceanicola</taxon>
    </lineage>
</organism>
<accession>A0A7L9WRR0</accession>
<evidence type="ECO:0000313" key="1">
    <source>
        <dbReference type="EMBL" id="QOL83075.1"/>
    </source>
</evidence>
<sequence>MVFKAASHGNTRGCPPGLAKKSPACVPPGLAKKVMPYVIGDRIDPGYSDVIRVRQPGLYGLDPRAVYYRVDDRVVQVDSQTMKIVRLIGAVADVLN</sequence>